<dbReference type="WBParaSite" id="nOo.2.0.1.t01598-RA">
    <property type="protein sequence ID" value="nOo.2.0.1.t01598-RA"/>
    <property type="gene ID" value="nOo.2.0.1.g01598"/>
</dbReference>
<reference evidence="3" key="1">
    <citation type="submission" date="2016-06" db="UniProtKB">
        <authorList>
            <consortium name="WormBaseParasite"/>
        </authorList>
    </citation>
    <scope>IDENTIFICATION</scope>
</reference>
<organism evidence="3">
    <name type="scientific">Onchocerca ochengi</name>
    <name type="common">Filarial nematode worm</name>
    <dbReference type="NCBI Taxonomy" id="42157"/>
    <lineage>
        <taxon>Eukaryota</taxon>
        <taxon>Metazoa</taxon>
        <taxon>Ecdysozoa</taxon>
        <taxon>Nematoda</taxon>
        <taxon>Chromadorea</taxon>
        <taxon>Rhabditida</taxon>
        <taxon>Spirurina</taxon>
        <taxon>Spiruromorpha</taxon>
        <taxon>Filarioidea</taxon>
        <taxon>Onchocercidae</taxon>
        <taxon>Onchocerca</taxon>
    </lineage>
</organism>
<sequence>MLREESNTEDTATVTISSTSKDFPFFYITLHPSKKAKEMTSTMTVTSFSAVCMHTNKCIIILIEDTWQSIKI</sequence>
<name>A0A182E0W7_ONCOC</name>
<proteinExistence type="predicted"/>
<keyword evidence="2" id="KW-1185">Reference proteome</keyword>
<dbReference type="EMBL" id="UYRW01000209">
    <property type="protein sequence ID" value="VDK64513.1"/>
    <property type="molecule type" value="Genomic_DNA"/>
</dbReference>
<evidence type="ECO:0000313" key="2">
    <source>
        <dbReference type="Proteomes" id="UP000271087"/>
    </source>
</evidence>
<gene>
    <name evidence="1" type="ORF">NOO_LOCUS1598</name>
</gene>
<dbReference type="Proteomes" id="UP000271087">
    <property type="component" value="Unassembled WGS sequence"/>
</dbReference>
<evidence type="ECO:0000313" key="3">
    <source>
        <dbReference type="WBParaSite" id="nOo.2.0.1.t01598-RA"/>
    </source>
</evidence>
<protein>
    <submittedName>
        <fullName evidence="1 3">Uncharacterized protein</fullName>
    </submittedName>
</protein>
<evidence type="ECO:0000313" key="1">
    <source>
        <dbReference type="EMBL" id="VDK64513.1"/>
    </source>
</evidence>
<accession>A0A182E0W7</accession>
<dbReference type="AlphaFoldDB" id="A0A182E0W7"/>
<reference evidence="1 2" key="2">
    <citation type="submission" date="2018-08" db="EMBL/GenBank/DDBJ databases">
        <authorList>
            <person name="Laetsch R D."/>
            <person name="Stevens L."/>
            <person name="Kumar S."/>
            <person name="Blaxter L. M."/>
        </authorList>
    </citation>
    <scope>NUCLEOTIDE SEQUENCE [LARGE SCALE GENOMIC DNA]</scope>
</reference>